<dbReference type="GO" id="GO:0005829">
    <property type="term" value="C:cytosol"/>
    <property type="evidence" value="ECO:0007669"/>
    <property type="project" value="TreeGrafter"/>
</dbReference>
<keyword evidence="2" id="KW-0813">Transport</keyword>
<keyword evidence="9" id="KW-0560">Oxidoreductase</keyword>
<dbReference type="PANTHER" id="PTHR45663">
    <property type="entry name" value="GEO12009P1"/>
    <property type="match status" value="1"/>
</dbReference>
<feature type="domain" description="Thioredoxin" evidence="8">
    <location>
        <begin position="36"/>
        <end position="145"/>
    </location>
</feature>
<dbReference type="Proteomes" id="UP000587070">
    <property type="component" value="Unassembled WGS sequence"/>
</dbReference>
<comment type="caution">
    <text evidence="9">The sequence shown here is derived from an EMBL/GenBank/DDBJ whole genome shotgun (WGS) entry which is preliminary data.</text>
</comment>
<keyword evidence="5" id="KW-1015">Disulfide bond</keyword>
<dbReference type="GO" id="GO:0046872">
    <property type="term" value="F:metal ion binding"/>
    <property type="evidence" value="ECO:0007669"/>
    <property type="project" value="UniProtKB-KW"/>
</dbReference>
<keyword evidence="10" id="KW-1185">Reference proteome</keyword>
<dbReference type="AlphaFoldDB" id="A0A840G1K2"/>
<organism evidence="9 10">
    <name type="scientific">Rhodocyclus tenuis</name>
    <name type="common">Rhodospirillum tenue</name>
    <dbReference type="NCBI Taxonomy" id="1066"/>
    <lineage>
        <taxon>Bacteria</taxon>
        <taxon>Pseudomonadati</taxon>
        <taxon>Pseudomonadota</taxon>
        <taxon>Betaproteobacteria</taxon>
        <taxon>Rhodocyclales</taxon>
        <taxon>Rhodocyclaceae</taxon>
        <taxon>Rhodocyclus</taxon>
    </lineage>
</organism>
<dbReference type="GO" id="GO:0045454">
    <property type="term" value="P:cell redox homeostasis"/>
    <property type="evidence" value="ECO:0007669"/>
    <property type="project" value="TreeGrafter"/>
</dbReference>
<evidence type="ECO:0000256" key="3">
    <source>
        <dbReference type="ARBA" id="ARBA00022723"/>
    </source>
</evidence>
<dbReference type="PANTHER" id="PTHR45663:SF11">
    <property type="entry name" value="GEO12009P1"/>
    <property type="match status" value="1"/>
</dbReference>
<dbReference type="InterPro" id="IPR005746">
    <property type="entry name" value="Thioredoxin"/>
</dbReference>
<dbReference type="Pfam" id="PF21352">
    <property type="entry name" value="Zn_ribbon_Thio2"/>
    <property type="match status" value="1"/>
</dbReference>
<evidence type="ECO:0000256" key="5">
    <source>
        <dbReference type="ARBA" id="ARBA00023157"/>
    </source>
</evidence>
<keyword evidence="3" id="KW-0479">Metal-binding</keyword>
<dbReference type="SUPFAM" id="SSF52833">
    <property type="entry name" value="Thioredoxin-like"/>
    <property type="match status" value="1"/>
</dbReference>
<dbReference type="NCBIfam" id="TIGR01068">
    <property type="entry name" value="thioredoxin"/>
    <property type="match status" value="1"/>
</dbReference>
<dbReference type="Gene3D" id="3.40.30.10">
    <property type="entry name" value="Glutaredoxin"/>
    <property type="match status" value="1"/>
</dbReference>
<dbReference type="PROSITE" id="PS00194">
    <property type="entry name" value="THIOREDOXIN_1"/>
    <property type="match status" value="1"/>
</dbReference>
<dbReference type="InterPro" id="IPR017937">
    <property type="entry name" value="Thioredoxin_CS"/>
</dbReference>
<evidence type="ECO:0000256" key="4">
    <source>
        <dbReference type="ARBA" id="ARBA00022982"/>
    </source>
</evidence>
<gene>
    <name evidence="9" type="ORF">GGD90_002535</name>
</gene>
<accession>A0A840G1K2</accession>
<dbReference type="OrthoDB" id="9790390at2"/>
<evidence type="ECO:0000256" key="2">
    <source>
        <dbReference type="ARBA" id="ARBA00022448"/>
    </source>
</evidence>
<evidence type="ECO:0000313" key="9">
    <source>
        <dbReference type="EMBL" id="MBB4248144.1"/>
    </source>
</evidence>
<keyword evidence="6" id="KW-0676">Redox-active center</keyword>
<reference evidence="9 10" key="1">
    <citation type="submission" date="2020-08" db="EMBL/GenBank/DDBJ databases">
        <title>Genome sequencing of Purple Non-Sulfur Bacteria from various extreme environments.</title>
        <authorList>
            <person name="Mayer M."/>
        </authorList>
    </citation>
    <scope>NUCLEOTIDE SEQUENCE [LARGE SCALE GENOMIC DNA]</scope>
    <source>
        <strain evidence="9 10">2761</strain>
    </source>
</reference>
<sequence>MPQHSLHLVCPHCAAVNRLPRARLAAAPSCGGCHRPLFAGKPFDLDASNVDRHIGRSELPVLVDFWAPWCAPCRSMAPAFATAAAELEPDFRLAKLDTEALPEIAGRFAIRSIPTLILFRDGREIARQSGALDSASIVRWARNQH</sequence>
<protein>
    <recommendedName>
        <fullName evidence="7">Thioredoxin</fullName>
    </recommendedName>
</protein>
<evidence type="ECO:0000256" key="1">
    <source>
        <dbReference type="ARBA" id="ARBA00008987"/>
    </source>
</evidence>
<evidence type="ECO:0000259" key="8">
    <source>
        <dbReference type="PROSITE" id="PS51352"/>
    </source>
</evidence>
<dbReference type="PROSITE" id="PS51352">
    <property type="entry name" value="THIOREDOXIN_2"/>
    <property type="match status" value="1"/>
</dbReference>
<evidence type="ECO:0000313" key="10">
    <source>
        <dbReference type="Proteomes" id="UP000587070"/>
    </source>
</evidence>
<dbReference type="InterPro" id="IPR013766">
    <property type="entry name" value="Thioredoxin_domain"/>
</dbReference>
<dbReference type="NCBIfam" id="NF008229">
    <property type="entry name" value="PRK10996.1"/>
    <property type="match status" value="1"/>
</dbReference>
<dbReference type="Pfam" id="PF00085">
    <property type="entry name" value="Thioredoxin"/>
    <property type="match status" value="1"/>
</dbReference>
<dbReference type="InterPro" id="IPR036249">
    <property type="entry name" value="Thioredoxin-like_sf"/>
</dbReference>
<dbReference type="GO" id="GO:0015035">
    <property type="term" value="F:protein-disulfide reductase activity"/>
    <property type="evidence" value="ECO:0007669"/>
    <property type="project" value="UniProtKB-UniRule"/>
</dbReference>
<evidence type="ECO:0000256" key="6">
    <source>
        <dbReference type="ARBA" id="ARBA00023284"/>
    </source>
</evidence>
<dbReference type="RefSeq" id="WP_153117248.1">
    <property type="nucleotide sequence ID" value="NZ_JACIGE010000009.1"/>
</dbReference>
<name>A0A840G1K2_RHOTE</name>
<keyword evidence="4" id="KW-0249">Electron transport</keyword>
<dbReference type="CDD" id="cd02947">
    <property type="entry name" value="TRX_family"/>
    <property type="match status" value="1"/>
</dbReference>
<dbReference type="Gene3D" id="2.30.30.380">
    <property type="entry name" value="Zn-finger domain of Sec23/24"/>
    <property type="match status" value="1"/>
</dbReference>
<dbReference type="InterPro" id="IPR049299">
    <property type="entry name" value="Thio2_N"/>
</dbReference>
<dbReference type="PRINTS" id="PR00421">
    <property type="entry name" value="THIOREDOXIN"/>
</dbReference>
<evidence type="ECO:0000256" key="7">
    <source>
        <dbReference type="NCBIfam" id="TIGR01068"/>
    </source>
</evidence>
<comment type="similarity">
    <text evidence="1">Belongs to the thioredoxin family.</text>
</comment>
<proteinExistence type="inferred from homology"/>
<dbReference type="EMBL" id="JACIGE010000009">
    <property type="protein sequence ID" value="MBB4248144.1"/>
    <property type="molecule type" value="Genomic_DNA"/>
</dbReference>